<dbReference type="EMBL" id="AZRA01000024">
    <property type="protein sequence ID" value="KDB53488.1"/>
    <property type="molecule type" value="Genomic_DNA"/>
</dbReference>
<dbReference type="AlphaFoldDB" id="A0A059KQW9"/>
<keyword evidence="2" id="KW-1185">Reference proteome</keyword>
<name>A0A059KQW9_9BURK</name>
<protein>
    <recommendedName>
        <fullName evidence="3">DUF1513 domain-containing protein</fullName>
    </recommendedName>
</protein>
<reference evidence="1 2" key="1">
    <citation type="journal article" date="2014" name="FEMS Microbiol. Ecol.">
        <title>Sphaerotilus natans encrusted with nanoball-shaped Fe(III) oxide minerals formed by nitrate-reducing mixotrophic Fe(II) oxidation.</title>
        <authorList>
            <person name="Park S."/>
            <person name="Kim D.H."/>
            <person name="Lee J.H."/>
            <person name="Hur H.G."/>
        </authorList>
    </citation>
    <scope>NUCLEOTIDE SEQUENCE [LARGE SCALE GENOMIC DNA]</scope>
    <source>
        <strain evidence="1 2">DSM 6575</strain>
    </source>
</reference>
<dbReference type="InterPro" id="IPR015943">
    <property type="entry name" value="WD40/YVTN_repeat-like_dom_sf"/>
</dbReference>
<dbReference type="SUPFAM" id="SSF50969">
    <property type="entry name" value="YVTN repeat-like/Quinoprotein amine dehydrogenase"/>
    <property type="match status" value="1"/>
</dbReference>
<dbReference type="Gene3D" id="2.130.10.10">
    <property type="entry name" value="YVTN repeat-like/Quinoprotein amine dehydrogenase"/>
    <property type="match status" value="1"/>
</dbReference>
<accession>A0A059KQW9</accession>
<comment type="caution">
    <text evidence="1">The sequence shown here is derived from an EMBL/GenBank/DDBJ whole genome shotgun (WGS) entry which is preliminary data.</text>
</comment>
<organism evidence="1 2">
    <name type="scientific">Sphaerotilus natans subsp. natans DSM 6575</name>
    <dbReference type="NCBI Taxonomy" id="1286631"/>
    <lineage>
        <taxon>Bacteria</taxon>
        <taxon>Pseudomonadati</taxon>
        <taxon>Pseudomonadota</taxon>
        <taxon>Betaproteobacteria</taxon>
        <taxon>Burkholderiales</taxon>
        <taxon>Sphaerotilaceae</taxon>
        <taxon>Sphaerotilus</taxon>
    </lineage>
</organism>
<evidence type="ECO:0000313" key="1">
    <source>
        <dbReference type="EMBL" id="KDB53488.1"/>
    </source>
</evidence>
<dbReference type="InterPro" id="IPR008311">
    <property type="entry name" value="UCP028101"/>
</dbReference>
<evidence type="ECO:0008006" key="3">
    <source>
        <dbReference type="Google" id="ProtNLM"/>
    </source>
</evidence>
<gene>
    <name evidence="1" type="ORF">X805_09430</name>
</gene>
<dbReference type="RefSeq" id="WP_051631605.1">
    <property type="nucleotide sequence ID" value="NZ_AZRA01000024.1"/>
</dbReference>
<sequence length="389" mass="42204">MATEADTRPDRRRLLLGSVLGCVLPWMPARASSLPGHGHWVSAWNDQGAHRVGLLQRAAEGWRVAASIEVPTRAHGLTVLPDGSVIAVARRPGDWLLRWWPAPGGREIRAPRWRWAPAGRQFNGHAVLHPDGRHLLLTATDTEADDGLGRGLLMLMRLDRLEPVAEAPTLGRDPHQLLVVPEANSLRLWVANGGIASRPETGRARLIDAPMDASVAMFALQGESMLPAAPERRWTLDDPWLSLRHLAWHAPSATLGIAMQAEHPQPTERRAAPVLSLLDTRALSTGRADATRLRVVRAEADLAGYGGDIAATAAGFSVSSPKTGRIAHWQADGQWLGSQSLAQGCALESAADGQQLQAAGERLTLDKAGVLEALPVQPDNHWQRWPRPR</sequence>
<proteinExistence type="predicted"/>
<dbReference type="eggNOG" id="COG3490">
    <property type="taxonomic scope" value="Bacteria"/>
</dbReference>
<dbReference type="STRING" id="34103.SAMN05421778_10579"/>
<dbReference type="Proteomes" id="UP000026714">
    <property type="component" value="Unassembled WGS sequence"/>
</dbReference>
<dbReference type="Pfam" id="PF07433">
    <property type="entry name" value="DUF1513"/>
    <property type="match status" value="1"/>
</dbReference>
<evidence type="ECO:0000313" key="2">
    <source>
        <dbReference type="Proteomes" id="UP000026714"/>
    </source>
</evidence>
<dbReference type="PATRIC" id="fig|1286631.3.peg.931"/>
<dbReference type="InterPro" id="IPR011044">
    <property type="entry name" value="Quino_amine_DH_bsu"/>
</dbReference>